<sequence length="700" mass="78770">MMSKSMKNTELPTISSTVDLVGHSYGQITGPGENKAVPPPPVFKPSRGMELIFHNVNLSINKKKILHNVAGIAKPGEMLAVMGPSGSGKTTLLSTIAGRLARETGDVLLNGQPVDKRMRRKICYVLQSDIFFANLTLKETLVYTALLRLPDSMPHKDKMARVDEIVESLDMRKCLNTLIGNVWQRGLSGGEKKRANIACELLTNPTIMLLDEPTSGLDSSTAYSLMTSMKEYTESHNKTVVTTIHQPSSQIFHMFDRLLLLCEGHVAYFGDAHKVVDFFDSIGLPCTPHYNPADFMLEKVKESEEIQNLIIENADARRQTDQWPKELKKLDHKLALTSTPAADSFTKTAEEKVEQNGRPATNGDLVEMKLGNNIRHDSQIIRNADSEISILIPDEMAVKYNKQKDQRWPTSWWTQYQVLTRRNFTQSKARIWSKINLVQSVIIASVVGLLWFQLPRTEDTVSDRLGVIFFTYVYWSFVPMFDAITSFPEERVVINKERSSGAYRLSAYYCAKMTSELPLILVLPTGFTILVFWMAGLNGVVGFFGMWATIMLTSILTQGIGFVIGMTVLDLKLSISTAAIFMLSSMLAGGYYTRNIPFWLDWIKYLSFINYCYHTGVILEFTGAEPFSCLGNHTTAYADCLHDNNLGLNLNGTLYFKSEAVLEQMGITWPLWLYVLVIAVATIIVRLTAYLILRFIRKPH</sequence>
<dbReference type="InterPro" id="IPR013525">
    <property type="entry name" value="ABC2_TM"/>
</dbReference>
<dbReference type="FunCoup" id="A0A1S3JC89">
    <property type="interactions" value="106"/>
</dbReference>
<dbReference type="GO" id="GO:0005886">
    <property type="term" value="C:plasma membrane"/>
    <property type="evidence" value="ECO:0007669"/>
    <property type="project" value="TreeGrafter"/>
</dbReference>
<evidence type="ECO:0000256" key="9">
    <source>
        <dbReference type="SAM" id="Phobius"/>
    </source>
</evidence>
<evidence type="ECO:0000256" key="1">
    <source>
        <dbReference type="ARBA" id="ARBA00004141"/>
    </source>
</evidence>
<dbReference type="FunFam" id="3.40.50.300:FF:001276">
    <property type="entry name" value="Uncharacterized protein, isoform A"/>
    <property type="match status" value="1"/>
</dbReference>
<protein>
    <submittedName>
        <fullName evidence="12">ABC transporter G family member 14 isoform X1</fullName>
    </submittedName>
</protein>
<keyword evidence="6" id="KW-0067">ATP-binding</keyword>
<dbReference type="GO" id="GO:0016887">
    <property type="term" value="F:ATP hydrolysis activity"/>
    <property type="evidence" value="ECO:0007669"/>
    <property type="project" value="InterPro"/>
</dbReference>
<feature type="transmembrane region" description="Helical" evidence="9">
    <location>
        <begin position="431"/>
        <end position="452"/>
    </location>
</feature>
<dbReference type="InterPro" id="IPR017871">
    <property type="entry name" value="ABC_transporter-like_CS"/>
</dbReference>
<dbReference type="Gene3D" id="3.40.50.300">
    <property type="entry name" value="P-loop containing nucleotide triphosphate hydrolases"/>
    <property type="match status" value="1"/>
</dbReference>
<dbReference type="PROSITE" id="PS00211">
    <property type="entry name" value="ABC_TRANSPORTER_1"/>
    <property type="match status" value="1"/>
</dbReference>
<dbReference type="GeneID" id="106171610"/>
<evidence type="ECO:0000256" key="2">
    <source>
        <dbReference type="ARBA" id="ARBA00005814"/>
    </source>
</evidence>
<dbReference type="STRING" id="7574.A0A1S3JC89"/>
<evidence type="ECO:0000313" key="12">
    <source>
        <dbReference type="RefSeq" id="XP_013407499.1"/>
    </source>
</evidence>
<dbReference type="PANTHER" id="PTHR48041">
    <property type="entry name" value="ABC TRANSPORTER G FAMILY MEMBER 28"/>
    <property type="match status" value="1"/>
</dbReference>
<evidence type="ECO:0000256" key="8">
    <source>
        <dbReference type="ARBA" id="ARBA00023136"/>
    </source>
</evidence>
<evidence type="ECO:0000256" key="5">
    <source>
        <dbReference type="ARBA" id="ARBA00022741"/>
    </source>
</evidence>
<dbReference type="SUPFAM" id="SSF52540">
    <property type="entry name" value="P-loop containing nucleoside triphosphate hydrolases"/>
    <property type="match status" value="1"/>
</dbReference>
<dbReference type="Pfam" id="PF00005">
    <property type="entry name" value="ABC_tran"/>
    <property type="match status" value="1"/>
</dbReference>
<keyword evidence="11" id="KW-1185">Reference proteome</keyword>
<gene>
    <name evidence="12" type="primary">LOC106171610</name>
</gene>
<dbReference type="InterPro" id="IPR003439">
    <property type="entry name" value="ABC_transporter-like_ATP-bd"/>
</dbReference>
<feature type="transmembrane region" description="Helical" evidence="9">
    <location>
        <begin position="571"/>
        <end position="592"/>
    </location>
</feature>
<dbReference type="SMART" id="SM00382">
    <property type="entry name" value="AAA"/>
    <property type="match status" value="1"/>
</dbReference>
<dbReference type="Pfam" id="PF01061">
    <property type="entry name" value="ABC2_membrane"/>
    <property type="match status" value="1"/>
</dbReference>
<dbReference type="OrthoDB" id="66620at2759"/>
<evidence type="ECO:0000256" key="4">
    <source>
        <dbReference type="ARBA" id="ARBA00022692"/>
    </source>
</evidence>
<dbReference type="KEGG" id="lak:106171610"/>
<evidence type="ECO:0000256" key="3">
    <source>
        <dbReference type="ARBA" id="ARBA00022448"/>
    </source>
</evidence>
<accession>A0A1S3JC89</accession>
<feature type="transmembrane region" description="Helical" evidence="9">
    <location>
        <begin position="671"/>
        <end position="693"/>
    </location>
</feature>
<dbReference type="InParanoid" id="A0A1S3JC89"/>
<comment type="similarity">
    <text evidence="2">Belongs to the ABC transporter superfamily. ABCG family. Eye pigment precursor importer (TC 3.A.1.204) subfamily.</text>
</comment>
<dbReference type="InterPro" id="IPR027417">
    <property type="entry name" value="P-loop_NTPase"/>
</dbReference>
<evidence type="ECO:0000313" key="11">
    <source>
        <dbReference type="Proteomes" id="UP000085678"/>
    </source>
</evidence>
<dbReference type="InterPro" id="IPR003593">
    <property type="entry name" value="AAA+_ATPase"/>
</dbReference>
<name>A0A1S3JC89_LINAN</name>
<feature type="transmembrane region" description="Helical" evidence="9">
    <location>
        <begin position="517"/>
        <end position="535"/>
    </location>
</feature>
<feature type="domain" description="ABC transporter" evidence="10">
    <location>
        <begin position="51"/>
        <end position="288"/>
    </location>
</feature>
<keyword evidence="7 9" id="KW-1133">Transmembrane helix</keyword>
<comment type="subcellular location">
    <subcellularLocation>
        <location evidence="1">Membrane</location>
        <topology evidence="1">Multi-pass membrane protein</topology>
    </subcellularLocation>
</comment>
<keyword evidence="4 9" id="KW-0812">Transmembrane</keyword>
<dbReference type="InterPro" id="IPR050352">
    <property type="entry name" value="ABCG_transporters"/>
</dbReference>
<feature type="transmembrane region" description="Helical" evidence="9">
    <location>
        <begin position="541"/>
        <end position="564"/>
    </location>
</feature>
<keyword evidence="3" id="KW-0813">Transport</keyword>
<dbReference type="Proteomes" id="UP000085678">
    <property type="component" value="Unplaced"/>
</dbReference>
<dbReference type="GO" id="GO:0140359">
    <property type="term" value="F:ABC-type transporter activity"/>
    <property type="evidence" value="ECO:0007669"/>
    <property type="project" value="InterPro"/>
</dbReference>
<dbReference type="GO" id="GO:0005524">
    <property type="term" value="F:ATP binding"/>
    <property type="evidence" value="ECO:0007669"/>
    <property type="project" value="UniProtKB-KW"/>
</dbReference>
<dbReference type="AlphaFoldDB" id="A0A1S3JC89"/>
<reference evidence="12" key="1">
    <citation type="submission" date="2025-08" db="UniProtKB">
        <authorList>
            <consortium name="RefSeq"/>
        </authorList>
    </citation>
    <scope>IDENTIFICATION</scope>
    <source>
        <tissue evidence="12">Gonads</tissue>
    </source>
</reference>
<dbReference type="RefSeq" id="XP_013407499.1">
    <property type="nucleotide sequence ID" value="XM_013552045.1"/>
</dbReference>
<feature type="transmembrane region" description="Helical" evidence="9">
    <location>
        <begin position="464"/>
        <end position="481"/>
    </location>
</feature>
<dbReference type="CDD" id="cd03213">
    <property type="entry name" value="ABCG_EPDR"/>
    <property type="match status" value="1"/>
</dbReference>
<keyword evidence="5" id="KW-0547">Nucleotide-binding</keyword>
<evidence type="ECO:0000256" key="6">
    <source>
        <dbReference type="ARBA" id="ARBA00022840"/>
    </source>
</evidence>
<organism evidence="11 12">
    <name type="scientific">Lingula anatina</name>
    <name type="common">Brachiopod</name>
    <name type="synonym">Lingula unguis</name>
    <dbReference type="NCBI Taxonomy" id="7574"/>
    <lineage>
        <taxon>Eukaryota</taxon>
        <taxon>Metazoa</taxon>
        <taxon>Spiralia</taxon>
        <taxon>Lophotrochozoa</taxon>
        <taxon>Brachiopoda</taxon>
        <taxon>Linguliformea</taxon>
        <taxon>Lingulata</taxon>
        <taxon>Lingulida</taxon>
        <taxon>Linguloidea</taxon>
        <taxon>Lingulidae</taxon>
        <taxon>Lingula</taxon>
    </lineage>
</organism>
<dbReference type="PROSITE" id="PS50893">
    <property type="entry name" value="ABC_TRANSPORTER_2"/>
    <property type="match status" value="1"/>
</dbReference>
<dbReference type="PANTHER" id="PTHR48041:SF63">
    <property type="entry name" value="EARLY GENE AT 23, ISOFORM C"/>
    <property type="match status" value="1"/>
</dbReference>
<evidence type="ECO:0000259" key="10">
    <source>
        <dbReference type="PROSITE" id="PS50893"/>
    </source>
</evidence>
<evidence type="ECO:0000256" key="7">
    <source>
        <dbReference type="ARBA" id="ARBA00022989"/>
    </source>
</evidence>
<proteinExistence type="inferred from homology"/>
<keyword evidence="8 9" id="KW-0472">Membrane</keyword>